<accession>A0AC34FBM0</accession>
<name>A0AC34FBM0_9BILA</name>
<dbReference type="WBParaSite" id="ES5_v2.g14107.t1">
    <property type="protein sequence ID" value="ES5_v2.g14107.t1"/>
    <property type="gene ID" value="ES5_v2.g14107"/>
</dbReference>
<proteinExistence type="predicted"/>
<protein>
    <submittedName>
        <fullName evidence="2">GIY-YIG domain-containing protein</fullName>
    </submittedName>
</protein>
<reference evidence="2" key="1">
    <citation type="submission" date="2022-11" db="UniProtKB">
        <authorList>
            <consortium name="WormBaseParasite"/>
        </authorList>
    </citation>
    <scope>IDENTIFICATION</scope>
</reference>
<evidence type="ECO:0000313" key="1">
    <source>
        <dbReference type="Proteomes" id="UP000887579"/>
    </source>
</evidence>
<dbReference type="Proteomes" id="UP000887579">
    <property type="component" value="Unplaced"/>
</dbReference>
<evidence type="ECO:0000313" key="2">
    <source>
        <dbReference type="WBParaSite" id="ES5_v2.g14107.t1"/>
    </source>
</evidence>
<sequence>MVDENGKVRYVGQTTQTIKDRLRKHFRDRSTKKFRAWKKNQKFLKAFEIFDGLIHEINLVEAIVINVSPELGFKLFNVRKEKSKTVTPSKIISLDETDDISVVINSLHMKKQDPGHHQLVEEVQYMIEKGMQGKPVSVLHVKGITSMRAMAYTMNKRPRQATSVCDEDNEETEIPVKKREKIDVSDKIQKECLANETKTNNDDTVFKGFFTDQPPFELVLSQTSEEDEDFEDDDEFGDSKTVYENSEEEDGITSEEDFPGDEYEDDGEEGGSEAAEDVDEEEDEM</sequence>
<organism evidence="1 2">
    <name type="scientific">Panagrolaimus sp. ES5</name>
    <dbReference type="NCBI Taxonomy" id="591445"/>
    <lineage>
        <taxon>Eukaryota</taxon>
        <taxon>Metazoa</taxon>
        <taxon>Ecdysozoa</taxon>
        <taxon>Nematoda</taxon>
        <taxon>Chromadorea</taxon>
        <taxon>Rhabditida</taxon>
        <taxon>Tylenchina</taxon>
        <taxon>Panagrolaimomorpha</taxon>
        <taxon>Panagrolaimoidea</taxon>
        <taxon>Panagrolaimidae</taxon>
        <taxon>Panagrolaimus</taxon>
    </lineage>
</organism>